<comment type="cofactor">
    <cofactor evidence="1 8">
        <name>heme</name>
        <dbReference type="ChEBI" id="CHEBI:30413"/>
    </cofactor>
</comment>
<evidence type="ECO:0000256" key="8">
    <source>
        <dbReference type="PIRSR" id="PIRSR602403-1"/>
    </source>
</evidence>
<dbReference type="SUPFAM" id="SSF48264">
    <property type="entry name" value="Cytochrome P450"/>
    <property type="match status" value="1"/>
</dbReference>
<feature type="binding site" description="axial binding residue" evidence="8">
    <location>
        <position position="501"/>
    </location>
    <ligand>
        <name>heme</name>
        <dbReference type="ChEBI" id="CHEBI:30413"/>
    </ligand>
    <ligandPart>
        <name>Fe</name>
        <dbReference type="ChEBI" id="CHEBI:18248"/>
    </ligandPart>
</feature>
<dbReference type="InterPro" id="IPR002403">
    <property type="entry name" value="Cyt_P450_E_grp-IV"/>
</dbReference>
<evidence type="ECO:0000256" key="2">
    <source>
        <dbReference type="ARBA" id="ARBA00005179"/>
    </source>
</evidence>
<dbReference type="GO" id="GO:0020037">
    <property type="term" value="F:heme binding"/>
    <property type="evidence" value="ECO:0007669"/>
    <property type="project" value="InterPro"/>
</dbReference>
<sequence>MEPMLNPGPLSSQQAVLAICFLAMVAHQLFRHLETYSIPLHTLLISLPILAGFALLKPTTPSLYAACISIAVFFSAMLASVVAYRISPFHRLAKYPGPFGCRVTKFWMACIGFTGRQHFYLQSLHERYGDVVRIGPNELSFKDPSIRDALLGLPGVPKGPQMIGRILTVTNLPLLAIADPALHHERRKPWNRAFSATATKEYEPLLVSRVSQLAHVLGSQKGEFDMSKFLNYFTYDFMCDMAYGGGSELLHDGDQSDIWHTMEQGWPAATFLSHVPWLGLYFAHLPVVSASVASLLSYCREFTLQRIQRGAVRKDVFHYLSNEDQPEKVSPPVQQLVDDGVLAIVAGADTTSSALSSLFFSLVTHRDVYDRLQAEVDRFYPQGENTGDAKHHRDMHYLTAVINETLRLFPPAPSGSQRQVPHHSQGIMLGPYVVPAGTAMFLHPYSMHRDPRNFSPSTTEFWPERWLIAAGREKAASGAEVSGIVHNEAAFLPFSHGPANCVGKQLAMQEMRTVVCTVLQKLEVRVRPGWNKREYEEGFLDFFVTKRPILPVTVHPRY</sequence>
<feature type="transmembrane region" description="Helical" evidence="9">
    <location>
        <begin position="62"/>
        <end position="84"/>
    </location>
</feature>
<accession>A0AA86IWB5</accession>
<evidence type="ECO:0000313" key="10">
    <source>
        <dbReference type="EMBL" id="BED42934.1"/>
    </source>
</evidence>
<dbReference type="EMBL" id="LC761689">
    <property type="protein sequence ID" value="BED42934.1"/>
    <property type="molecule type" value="mRNA"/>
</dbReference>
<evidence type="ECO:0000256" key="7">
    <source>
        <dbReference type="ARBA" id="ARBA00023033"/>
    </source>
</evidence>
<feature type="transmembrane region" description="Helical" evidence="9">
    <location>
        <begin position="37"/>
        <end position="56"/>
    </location>
</feature>
<organism evidence="10">
    <name type="scientific">Trametes versicolor</name>
    <name type="common">White-rot fungus</name>
    <name type="synonym">Coriolus versicolor</name>
    <dbReference type="NCBI Taxonomy" id="5325"/>
    <lineage>
        <taxon>Eukaryota</taxon>
        <taxon>Fungi</taxon>
        <taxon>Dikarya</taxon>
        <taxon>Basidiomycota</taxon>
        <taxon>Agaricomycotina</taxon>
        <taxon>Agaricomycetes</taxon>
        <taxon>Polyporales</taxon>
        <taxon>Polyporaceae</taxon>
        <taxon>Trametes</taxon>
    </lineage>
</organism>
<dbReference type="GO" id="GO:0004497">
    <property type="term" value="F:monooxygenase activity"/>
    <property type="evidence" value="ECO:0007669"/>
    <property type="project" value="UniProtKB-KW"/>
</dbReference>
<dbReference type="AlphaFoldDB" id="A0AA86IWB5"/>
<keyword evidence="9" id="KW-0812">Transmembrane</keyword>
<evidence type="ECO:0000256" key="1">
    <source>
        <dbReference type="ARBA" id="ARBA00001971"/>
    </source>
</evidence>
<keyword evidence="8" id="KW-0349">Heme</keyword>
<keyword evidence="9" id="KW-0472">Membrane</keyword>
<dbReference type="InterPro" id="IPR050121">
    <property type="entry name" value="Cytochrome_P450_monoxygenase"/>
</dbReference>
<proteinExistence type="evidence at transcript level"/>
<dbReference type="InterPro" id="IPR036396">
    <property type="entry name" value="Cyt_P450_sf"/>
</dbReference>
<evidence type="ECO:0000256" key="5">
    <source>
        <dbReference type="ARBA" id="ARBA00023002"/>
    </source>
</evidence>
<dbReference type="InterPro" id="IPR001128">
    <property type="entry name" value="Cyt_P450"/>
</dbReference>
<reference evidence="10" key="1">
    <citation type="submission" date="2023-03" db="EMBL/GenBank/DDBJ databases">
        <title>cytochrome P450 monooxygenase from Trametes versicolor.</title>
        <authorList>
            <person name="Ichinose H."/>
        </authorList>
    </citation>
    <scope>NUCLEOTIDE SEQUENCE</scope>
    <source>
        <strain evidence="10">NBRC 30340</strain>
    </source>
</reference>
<keyword evidence="6 8" id="KW-0408">Iron</keyword>
<evidence type="ECO:0000256" key="3">
    <source>
        <dbReference type="ARBA" id="ARBA00010617"/>
    </source>
</evidence>
<evidence type="ECO:0000256" key="6">
    <source>
        <dbReference type="ARBA" id="ARBA00023004"/>
    </source>
</evidence>
<dbReference type="GO" id="GO:0016705">
    <property type="term" value="F:oxidoreductase activity, acting on paired donors, with incorporation or reduction of molecular oxygen"/>
    <property type="evidence" value="ECO:0007669"/>
    <property type="project" value="InterPro"/>
</dbReference>
<dbReference type="PRINTS" id="PR00465">
    <property type="entry name" value="EP450IV"/>
</dbReference>
<dbReference type="PANTHER" id="PTHR24305:SF187">
    <property type="entry name" value="P450, PUTATIVE (EUROFUNG)-RELATED"/>
    <property type="match status" value="1"/>
</dbReference>
<dbReference type="Gene3D" id="1.10.630.10">
    <property type="entry name" value="Cytochrome P450"/>
    <property type="match status" value="1"/>
</dbReference>
<evidence type="ECO:0000256" key="9">
    <source>
        <dbReference type="SAM" id="Phobius"/>
    </source>
</evidence>
<name>A0AA86IWB5_TRAVE</name>
<keyword evidence="4 8" id="KW-0479">Metal-binding</keyword>
<keyword evidence="9" id="KW-1133">Transmembrane helix</keyword>
<comment type="similarity">
    <text evidence="3">Belongs to the cytochrome P450 family.</text>
</comment>
<gene>
    <name evidence="10" type="primary">CYP5035AZ1</name>
</gene>
<dbReference type="Pfam" id="PF00067">
    <property type="entry name" value="p450"/>
    <property type="match status" value="1"/>
</dbReference>
<dbReference type="PRINTS" id="PR00385">
    <property type="entry name" value="P450"/>
</dbReference>
<dbReference type="GO" id="GO:0005506">
    <property type="term" value="F:iron ion binding"/>
    <property type="evidence" value="ECO:0007669"/>
    <property type="project" value="InterPro"/>
</dbReference>
<dbReference type="PANTHER" id="PTHR24305">
    <property type="entry name" value="CYTOCHROME P450"/>
    <property type="match status" value="1"/>
</dbReference>
<comment type="pathway">
    <text evidence="2">Secondary metabolite biosynthesis.</text>
</comment>
<evidence type="ECO:0000256" key="4">
    <source>
        <dbReference type="ARBA" id="ARBA00022723"/>
    </source>
</evidence>
<protein>
    <submittedName>
        <fullName evidence="10">Cytochrome P450 monooxygenase</fullName>
    </submittedName>
</protein>
<keyword evidence="7 10" id="KW-0503">Monooxygenase</keyword>
<keyword evidence="5" id="KW-0560">Oxidoreductase</keyword>